<dbReference type="SUPFAM" id="SSF51735">
    <property type="entry name" value="NAD(P)-binding Rossmann-fold domains"/>
    <property type="match status" value="1"/>
</dbReference>
<keyword evidence="4" id="KW-1185">Reference proteome</keyword>
<dbReference type="GO" id="GO:0003979">
    <property type="term" value="F:UDP-glucose 6-dehydrogenase activity"/>
    <property type="evidence" value="ECO:0007669"/>
    <property type="project" value="UniProtKB-EC"/>
</dbReference>
<dbReference type="Gene3D" id="3.40.50.720">
    <property type="entry name" value="NAD(P)-binding Rossmann-like Domain"/>
    <property type="match status" value="1"/>
</dbReference>
<dbReference type="GO" id="GO:0005634">
    <property type="term" value="C:nucleus"/>
    <property type="evidence" value="ECO:0007669"/>
    <property type="project" value="TreeGrafter"/>
</dbReference>
<comment type="catalytic activity">
    <reaction evidence="1">
        <text>UDP-alpha-D-glucose + 2 NAD(+) + H2O = UDP-alpha-D-glucuronate + 2 NADH + 3 H(+)</text>
        <dbReference type="Rhea" id="RHEA:23596"/>
        <dbReference type="ChEBI" id="CHEBI:15377"/>
        <dbReference type="ChEBI" id="CHEBI:15378"/>
        <dbReference type="ChEBI" id="CHEBI:57540"/>
        <dbReference type="ChEBI" id="CHEBI:57945"/>
        <dbReference type="ChEBI" id="CHEBI:58052"/>
        <dbReference type="ChEBI" id="CHEBI:58885"/>
        <dbReference type="EC" id="1.1.1.22"/>
    </reaction>
</comment>
<name>A0AAN8XA32_HALRR</name>
<dbReference type="Proteomes" id="UP001381693">
    <property type="component" value="Unassembled WGS sequence"/>
</dbReference>
<dbReference type="PANTHER" id="PTHR11374">
    <property type="entry name" value="UDP-GLUCOSE DEHYDROGENASE/UDP-MANNAC DEHYDROGENASE"/>
    <property type="match status" value="1"/>
</dbReference>
<feature type="domain" description="UDP-glucose/GDP-mannose dehydrogenase N-terminal" evidence="2">
    <location>
        <begin position="4"/>
        <end position="94"/>
    </location>
</feature>
<dbReference type="PANTHER" id="PTHR11374:SF3">
    <property type="entry name" value="UDP-GLUCOSE 6-DEHYDROGENASE"/>
    <property type="match status" value="1"/>
</dbReference>
<gene>
    <name evidence="3" type="ORF">SK128_022524</name>
</gene>
<accession>A0AAN8XA32</accession>
<evidence type="ECO:0000313" key="4">
    <source>
        <dbReference type="Proteomes" id="UP001381693"/>
    </source>
</evidence>
<dbReference type="InterPro" id="IPR036291">
    <property type="entry name" value="NAD(P)-bd_dom_sf"/>
</dbReference>
<sequence length="97" mass="10755">MVIKKICCIGAGYVGGPTCSVIAWKCPDIQVTVVDKSELRIKQWNSEKLPIYEPGLVDVIKDCRGRNLFFSTDIDSAIKDADLIFISVNTPTKMYGI</sequence>
<evidence type="ECO:0000259" key="2">
    <source>
        <dbReference type="Pfam" id="PF03721"/>
    </source>
</evidence>
<dbReference type="InterPro" id="IPR028356">
    <property type="entry name" value="UDPglc_DH_euk"/>
</dbReference>
<dbReference type="EMBL" id="JAXCGZ010007225">
    <property type="protein sequence ID" value="KAK7079382.1"/>
    <property type="molecule type" value="Genomic_DNA"/>
</dbReference>
<reference evidence="3 4" key="1">
    <citation type="submission" date="2023-11" db="EMBL/GenBank/DDBJ databases">
        <title>Halocaridina rubra genome assembly.</title>
        <authorList>
            <person name="Smith C."/>
        </authorList>
    </citation>
    <scope>NUCLEOTIDE SEQUENCE [LARGE SCALE GENOMIC DNA]</scope>
    <source>
        <strain evidence="3">EP-1</strain>
        <tissue evidence="3">Whole</tissue>
    </source>
</reference>
<comment type="caution">
    <text evidence="3">The sequence shown here is derived from an EMBL/GenBank/DDBJ whole genome shotgun (WGS) entry which is preliminary data.</text>
</comment>
<dbReference type="InterPro" id="IPR001732">
    <property type="entry name" value="UDP-Glc/GDP-Man_DH_N"/>
</dbReference>
<evidence type="ECO:0000256" key="1">
    <source>
        <dbReference type="ARBA" id="ARBA00047473"/>
    </source>
</evidence>
<feature type="non-terminal residue" evidence="3">
    <location>
        <position position="97"/>
    </location>
</feature>
<proteinExistence type="predicted"/>
<dbReference type="AlphaFoldDB" id="A0AAN8XA32"/>
<dbReference type="Pfam" id="PF03721">
    <property type="entry name" value="UDPG_MGDP_dh_N"/>
    <property type="match status" value="1"/>
</dbReference>
<protein>
    <recommendedName>
        <fullName evidence="2">UDP-glucose/GDP-mannose dehydrogenase N-terminal domain-containing protein</fullName>
    </recommendedName>
</protein>
<evidence type="ECO:0000313" key="3">
    <source>
        <dbReference type="EMBL" id="KAK7079382.1"/>
    </source>
</evidence>
<dbReference type="GO" id="GO:0051287">
    <property type="term" value="F:NAD binding"/>
    <property type="evidence" value="ECO:0007669"/>
    <property type="project" value="InterPro"/>
</dbReference>
<organism evidence="3 4">
    <name type="scientific">Halocaridina rubra</name>
    <name type="common">Hawaiian red shrimp</name>
    <dbReference type="NCBI Taxonomy" id="373956"/>
    <lineage>
        <taxon>Eukaryota</taxon>
        <taxon>Metazoa</taxon>
        <taxon>Ecdysozoa</taxon>
        <taxon>Arthropoda</taxon>
        <taxon>Crustacea</taxon>
        <taxon>Multicrustacea</taxon>
        <taxon>Malacostraca</taxon>
        <taxon>Eumalacostraca</taxon>
        <taxon>Eucarida</taxon>
        <taxon>Decapoda</taxon>
        <taxon>Pleocyemata</taxon>
        <taxon>Caridea</taxon>
        <taxon>Atyoidea</taxon>
        <taxon>Atyidae</taxon>
        <taxon>Halocaridina</taxon>
    </lineage>
</organism>
<dbReference type="GO" id="GO:0006024">
    <property type="term" value="P:glycosaminoglycan biosynthetic process"/>
    <property type="evidence" value="ECO:0007669"/>
    <property type="project" value="TreeGrafter"/>
</dbReference>